<reference evidence="10 11" key="1">
    <citation type="submission" date="2020-08" db="EMBL/GenBank/DDBJ databases">
        <authorList>
            <person name="Criscuolo A."/>
        </authorList>
    </citation>
    <scope>NUCLEOTIDE SEQUENCE [LARGE SCALE GENOMIC DNA]</scope>
    <source>
        <strain evidence="10">CIP111764</strain>
    </source>
</reference>
<keyword evidence="6" id="KW-0472">Membrane</keyword>
<evidence type="ECO:0000313" key="11">
    <source>
        <dbReference type="Proteomes" id="UP000583387"/>
    </source>
</evidence>
<dbReference type="SUPFAM" id="SSF89069">
    <property type="entry name" value="N-terminal, cytoplasmic domain of anti-sigmaE factor RseA"/>
    <property type="match status" value="1"/>
</dbReference>
<keyword evidence="11" id="KW-1185">Reference proteome</keyword>
<feature type="region of interest" description="Disordered" evidence="7">
    <location>
        <begin position="147"/>
        <end position="168"/>
    </location>
</feature>
<dbReference type="AlphaFoldDB" id="A0A7U7EQ32"/>
<name>A0A7U7EQ32_9GAMM</name>
<organism evidence="10 11">
    <name type="scientific">Zestomonas carbonaria</name>
    <dbReference type="NCBI Taxonomy" id="2762745"/>
    <lineage>
        <taxon>Bacteria</taxon>
        <taxon>Pseudomonadati</taxon>
        <taxon>Pseudomonadota</taxon>
        <taxon>Gammaproteobacteria</taxon>
        <taxon>Pseudomonadales</taxon>
        <taxon>Pseudomonadaceae</taxon>
        <taxon>Zestomonas</taxon>
    </lineage>
</organism>
<dbReference type="FunFam" id="1.10.10.880:FF:000002">
    <property type="entry name" value="Sigma factor AlgU regulatory protein MucA"/>
    <property type="match status" value="1"/>
</dbReference>
<dbReference type="Gene3D" id="1.10.10.880">
    <property type="entry name" value="Anti sigma-E protein RseA, N-terminal domain"/>
    <property type="match status" value="1"/>
</dbReference>
<gene>
    <name evidence="10" type="primary">mucA</name>
    <name evidence="10" type="ORF">PSEWESI4_03408</name>
</gene>
<dbReference type="GO" id="GO:0005886">
    <property type="term" value="C:plasma membrane"/>
    <property type="evidence" value="ECO:0007669"/>
    <property type="project" value="UniProtKB-SubCell"/>
</dbReference>
<comment type="subcellular location">
    <subcellularLocation>
        <location evidence="1">Cell membrane</location>
        <topology evidence="1">Single-pass membrane protein</topology>
    </subcellularLocation>
</comment>
<evidence type="ECO:0000256" key="2">
    <source>
        <dbReference type="ARBA" id="ARBA00005837"/>
    </source>
</evidence>
<feature type="domain" description="Anti sigma-E protein RseA N-terminal" evidence="8">
    <location>
        <begin position="7"/>
        <end position="78"/>
    </location>
</feature>
<dbReference type="InterPro" id="IPR052383">
    <property type="entry name" value="Anti-sigma-E_RseA-like"/>
</dbReference>
<dbReference type="Pfam" id="PF03873">
    <property type="entry name" value="RseA_C"/>
    <property type="match status" value="1"/>
</dbReference>
<dbReference type="PANTHER" id="PTHR38104">
    <property type="match status" value="1"/>
</dbReference>
<dbReference type="CDD" id="cd16328">
    <property type="entry name" value="RseA_N"/>
    <property type="match status" value="1"/>
</dbReference>
<evidence type="ECO:0000256" key="4">
    <source>
        <dbReference type="ARBA" id="ARBA00022692"/>
    </source>
</evidence>
<sequence>MSREALHESLSAVMDNEADELELRRVLNAVDDAETRDKWTRYQIARAVMHKELLEPRLDIASAVSAALASEPAHHVRSPRSVTKRWRLLGRVAVAASVTLAVLAGVRFYNQDGIDGGAQQLAQQAPQQPSVTVPSVQGAAVLAGYNSEGTEPAPSITAPLQSGPSWQEQRLPSYLRQHAQQAAMNAGAESALPYARAASLEGR</sequence>
<evidence type="ECO:0000256" key="5">
    <source>
        <dbReference type="ARBA" id="ARBA00022989"/>
    </source>
</evidence>
<keyword evidence="5" id="KW-1133">Transmembrane helix</keyword>
<dbReference type="GO" id="GO:0016989">
    <property type="term" value="F:sigma factor antagonist activity"/>
    <property type="evidence" value="ECO:0007669"/>
    <property type="project" value="InterPro"/>
</dbReference>
<feature type="compositionally biased region" description="Polar residues" evidence="7">
    <location>
        <begin position="158"/>
        <end position="168"/>
    </location>
</feature>
<comment type="caution">
    <text evidence="10">The sequence shown here is derived from an EMBL/GenBank/DDBJ whole genome shotgun (WGS) entry which is preliminary data.</text>
</comment>
<dbReference type="InterPro" id="IPR005572">
    <property type="entry name" value="Anti-sigma_E_RseA_N"/>
</dbReference>
<keyword evidence="4" id="KW-0812">Transmembrane</keyword>
<feature type="domain" description="Anti sigma-E protein RseA C-terminal" evidence="9">
    <location>
        <begin position="131"/>
        <end position="184"/>
    </location>
</feature>
<evidence type="ECO:0000313" key="10">
    <source>
        <dbReference type="EMBL" id="CAD5109112.1"/>
    </source>
</evidence>
<proteinExistence type="inferred from homology"/>
<evidence type="ECO:0000259" key="8">
    <source>
        <dbReference type="Pfam" id="PF03872"/>
    </source>
</evidence>
<evidence type="ECO:0000256" key="1">
    <source>
        <dbReference type="ARBA" id="ARBA00004162"/>
    </source>
</evidence>
<dbReference type="Proteomes" id="UP000583387">
    <property type="component" value="Unassembled WGS sequence"/>
</dbReference>
<dbReference type="PANTHER" id="PTHR38104:SF1">
    <property type="entry name" value="ANTI-SIGMA-E FACTOR RSEA"/>
    <property type="match status" value="1"/>
</dbReference>
<dbReference type="RefSeq" id="WP_187672423.1">
    <property type="nucleotide sequence ID" value="NZ_CAJFCI010000071.1"/>
</dbReference>
<keyword evidence="3" id="KW-1003">Cell membrane</keyword>
<evidence type="ECO:0000256" key="6">
    <source>
        <dbReference type="ARBA" id="ARBA00023136"/>
    </source>
</evidence>
<evidence type="ECO:0000259" key="9">
    <source>
        <dbReference type="Pfam" id="PF03873"/>
    </source>
</evidence>
<dbReference type="InterPro" id="IPR036147">
    <property type="entry name" value="Anti-sigma_E_RseA_N_sf"/>
</dbReference>
<accession>A0A7U7EQ32</accession>
<protein>
    <submittedName>
        <fullName evidence="10">Sigma factor AlgU negative regulatory protein</fullName>
    </submittedName>
</protein>
<dbReference type="Pfam" id="PF03872">
    <property type="entry name" value="RseA_N"/>
    <property type="match status" value="1"/>
</dbReference>
<dbReference type="EMBL" id="CAJFCI010000071">
    <property type="protein sequence ID" value="CAD5109112.1"/>
    <property type="molecule type" value="Genomic_DNA"/>
</dbReference>
<evidence type="ECO:0000256" key="3">
    <source>
        <dbReference type="ARBA" id="ARBA00022475"/>
    </source>
</evidence>
<comment type="similarity">
    <text evidence="2">Belongs to the RseA family.</text>
</comment>
<dbReference type="InterPro" id="IPR005573">
    <property type="entry name" value="Anti-sigma_E_RseA_C"/>
</dbReference>
<evidence type="ECO:0000256" key="7">
    <source>
        <dbReference type="SAM" id="MobiDB-lite"/>
    </source>
</evidence>